<comment type="caution">
    <text evidence="9">The sequence shown here is derived from an EMBL/GenBank/DDBJ whole genome shotgun (WGS) entry which is preliminary data.</text>
</comment>
<keyword evidence="7 8" id="KW-0472">Membrane</keyword>
<feature type="transmembrane region" description="Helical" evidence="8">
    <location>
        <begin position="6"/>
        <end position="28"/>
    </location>
</feature>
<dbReference type="RefSeq" id="WP_106152336.1">
    <property type="nucleotide sequence ID" value="NZ_PVTS01000004.1"/>
</dbReference>
<evidence type="ECO:0000313" key="9">
    <source>
        <dbReference type="EMBL" id="RCW31074.1"/>
    </source>
</evidence>
<name>A0A2T0XPS8_9BACT</name>
<dbReference type="GO" id="GO:0005886">
    <property type="term" value="C:plasma membrane"/>
    <property type="evidence" value="ECO:0007669"/>
    <property type="project" value="UniProtKB-SubCell"/>
</dbReference>
<evidence type="ECO:0000256" key="3">
    <source>
        <dbReference type="ARBA" id="ARBA00022448"/>
    </source>
</evidence>
<comment type="similarity">
    <text evidence="2">Belongs to the CPA3 antiporters (TC 2.A.63) subunit F family.</text>
</comment>
<dbReference type="GO" id="GO:0015385">
    <property type="term" value="F:sodium:proton antiporter activity"/>
    <property type="evidence" value="ECO:0007669"/>
    <property type="project" value="TreeGrafter"/>
</dbReference>
<feature type="transmembrane region" description="Helical" evidence="8">
    <location>
        <begin position="66"/>
        <end position="89"/>
    </location>
</feature>
<dbReference type="PANTHER" id="PTHR34702:SF1">
    <property type="entry name" value="NA(+)_H(+) ANTIPORTER SUBUNIT F"/>
    <property type="match status" value="1"/>
</dbReference>
<keyword evidence="3" id="KW-0813">Transport</keyword>
<evidence type="ECO:0000256" key="6">
    <source>
        <dbReference type="ARBA" id="ARBA00022989"/>
    </source>
</evidence>
<evidence type="ECO:0000256" key="5">
    <source>
        <dbReference type="ARBA" id="ARBA00022692"/>
    </source>
</evidence>
<keyword evidence="5 8" id="KW-0812">Transmembrane</keyword>
<gene>
    <name evidence="9" type="ORF">DFO77_11940</name>
</gene>
<proteinExistence type="inferred from homology"/>
<protein>
    <submittedName>
        <fullName evidence="9">Multisubunit sodium/proton antiporter MrpF subunit</fullName>
    </submittedName>
</protein>
<evidence type="ECO:0000256" key="1">
    <source>
        <dbReference type="ARBA" id="ARBA00004651"/>
    </source>
</evidence>
<organism evidence="9 10">
    <name type="scientific">Marinilabilia salmonicolor</name>
    <dbReference type="NCBI Taxonomy" id="989"/>
    <lineage>
        <taxon>Bacteria</taxon>
        <taxon>Pseudomonadati</taxon>
        <taxon>Bacteroidota</taxon>
        <taxon>Bacteroidia</taxon>
        <taxon>Marinilabiliales</taxon>
        <taxon>Marinilabiliaceae</taxon>
        <taxon>Marinilabilia</taxon>
    </lineage>
</organism>
<dbReference type="InterPro" id="IPR007208">
    <property type="entry name" value="MrpF/PhaF-like"/>
</dbReference>
<feature type="transmembrane region" description="Helical" evidence="8">
    <location>
        <begin position="40"/>
        <end position="60"/>
    </location>
</feature>
<keyword evidence="10" id="KW-1185">Reference proteome</keyword>
<dbReference type="STRING" id="1168289.GCA_000259075_00705"/>
<dbReference type="EMBL" id="QPIZ01000019">
    <property type="protein sequence ID" value="RCW31074.1"/>
    <property type="molecule type" value="Genomic_DNA"/>
</dbReference>
<evidence type="ECO:0000256" key="4">
    <source>
        <dbReference type="ARBA" id="ARBA00022475"/>
    </source>
</evidence>
<dbReference type="AlphaFoldDB" id="A0A2T0XPS8"/>
<dbReference type="Proteomes" id="UP000252733">
    <property type="component" value="Unassembled WGS sequence"/>
</dbReference>
<reference evidence="9 10" key="1">
    <citation type="submission" date="2018-07" db="EMBL/GenBank/DDBJ databases">
        <title>Freshwater and sediment microbial communities from various areas in North America, analyzing microbe dynamics in response to fracking.</title>
        <authorList>
            <person name="Lamendella R."/>
        </authorList>
    </citation>
    <scope>NUCLEOTIDE SEQUENCE [LARGE SCALE GENOMIC DNA]</scope>
    <source>
        <strain evidence="9 10">160A</strain>
    </source>
</reference>
<evidence type="ECO:0000256" key="7">
    <source>
        <dbReference type="ARBA" id="ARBA00023136"/>
    </source>
</evidence>
<comment type="subcellular location">
    <subcellularLocation>
        <location evidence="1">Cell membrane</location>
        <topology evidence="1">Multi-pass membrane protein</topology>
    </subcellularLocation>
</comment>
<dbReference type="OrthoDB" id="9799958at2"/>
<keyword evidence="4" id="KW-1003">Cell membrane</keyword>
<evidence type="ECO:0000256" key="2">
    <source>
        <dbReference type="ARBA" id="ARBA00009212"/>
    </source>
</evidence>
<dbReference type="Pfam" id="PF04066">
    <property type="entry name" value="MrpF_PhaF"/>
    <property type="match status" value="1"/>
</dbReference>
<dbReference type="PANTHER" id="PTHR34702">
    <property type="entry name" value="NA(+)/H(+) ANTIPORTER SUBUNIT F1"/>
    <property type="match status" value="1"/>
</dbReference>
<accession>A0A2T0XPS8</accession>
<evidence type="ECO:0000313" key="10">
    <source>
        <dbReference type="Proteomes" id="UP000252733"/>
    </source>
</evidence>
<sequence>MTHADVFLEYAALIALYIFSISLIFPFLRLFKGPTLPDRVVALDQIGVIIVGMMVCDVLYTREKLLLDVVLVVAFILAFGSMIIARYLYKQNKDQ</sequence>
<keyword evidence="6 8" id="KW-1133">Transmembrane helix</keyword>
<evidence type="ECO:0000256" key="8">
    <source>
        <dbReference type="SAM" id="Phobius"/>
    </source>
</evidence>